<keyword evidence="3" id="KW-0812">Transmembrane</keyword>
<keyword evidence="1" id="KW-0732">Signal</keyword>
<feature type="chain" id="PRO_5005247920" evidence="1">
    <location>
        <begin position="26"/>
        <end position="220"/>
    </location>
</feature>
<organism evidence="3 4">
    <name type="scientific">Rhodopirellula islandica</name>
    <dbReference type="NCBI Taxonomy" id="595434"/>
    <lineage>
        <taxon>Bacteria</taxon>
        <taxon>Pseudomonadati</taxon>
        <taxon>Planctomycetota</taxon>
        <taxon>Planctomycetia</taxon>
        <taxon>Pirellulales</taxon>
        <taxon>Pirellulaceae</taxon>
        <taxon>Rhodopirellula</taxon>
    </lineage>
</organism>
<dbReference type="OrthoDB" id="5432808at2"/>
<keyword evidence="4" id="KW-1185">Reference proteome</keyword>
<dbReference type="RefSeq" id="WP_047816243.1">
    <property type="nucleotide sequence ID" value="NZ_LECT01000043.1"/>
</dbReference>
<comment type="caution">
    <text evidence="3">The sequence shown here is derived from an EMBL/GenBank/DDBJ whole genome shotgun (WGS) entry which is preliminary data.</text>
</comment>
<evidence type="ECO:0000313" key="3">
    <source>
        <dbReference type="EMBL" id="KLU02867.1"/>
    </source>
</evidence>
<dbReference type="AlphaFoldDB" id="A0A0J1B814"/>
<gene>
    <name evidence="3" type="ORF">RISK_005163</name>
</gene>
<evidence type="ECO:0000256" key="1">
    <source>
        <dbReference type="SAM" id="SignalP"/>
    </source>
</evidence>
<proteinExistence type="predicted"/>
<reference evidence="3" key="1">
    <citation type="submission" date="2015-05" db="EMBL/GenBank/DDBJ databases">
        <title>Permanent draft genome of Rhodopirellula islandicus K833.</title>
        <authorList>
            <person name="Kizina J."/>
            <person name="Richter M."/>
            <person name="Glockner F.O."/>
            <person name="Harder J."/>
        </authorList>
    </citation>
    <scope>NUCLEOTIDE SEQUENCE [LARGE SCALE GENOMIC DNA]</scope>
    <source>
        <strain evidence="3">K833</strain>
    </source>
</reference>
<evidence type="ECO:0000259" key="2">
    <source>
        <dbReference type="Pfam" id="PF07589"/>
    </source>
</evidence>
<keyword evidence="3" id="KW-0472">Membrane</keyword>
<dbReference type="Pfam" id="PF07589">
    <property type="entry name" value="PEP-CTERM"/>
    <property type="match status" value="1"/>
</dbReference>
<feature type="domain" description="Ice-binding protein C-terminal" evidence="2">
    <location>
        <begin position="188"/>
        <end position="212"/>
    </location>
</feature>
<evidence type="ECO:0000313" key="4">
    <source>
        <dbReference type="Proteomes" id="UP000036367"/>
    </source>
</evidence>
<accession>A0A0J1B814</accession>
<dbReference type="PATRIC" id="fig|595434.4.peg.4899"/>
<dbReference type="STRING" id="595434.RISK_005163"/>
<feature type="signal peptide" evidence="1">
    <location>
        <begin position="1"/>
        <end position="25"/>
    </location>
</feature>
<dbReference type="NCBIfam" id="TIGR02595">
    <property type="entry name" value="PEP_CTERM"/>
    <property type="match status" value="1"/>
</dbReference>
<dbReference type="InterPro" id="IPR013424">
    <property type="entry name" value="Ice-binding_C"/>
</dbReference>
<dbReference type="EMBL" id="LECT01000043">
    <property type="protein sequence ID" value="KLU02867.1"/>
    <property type="molecule type" value="Genomic_DNA"/>
</dbReference>
<name>A0A0J1B814_RHOIS</name>
<protein>
    <submittedName>
        <fullName evidence="3">Signal peptide and transmembrane protein</fullName>
    </submittedName>
</protein>
<dbReference type="Proteomes" id="UP000036367">
    <property type="component" value="Unassembled WGS sequence"/>
</dbReference>
<sequence length="220" mass="23791">MIRFYRTFYVAVLLLGFAFEQRAVAAVTVVLDFNDLASSSSEAEVVGNTYSNSGFLISNPDNLPTFQAMQIYGSNHPDYILGSGAALHSDNPGSDFTLTKLDGGEFRLASIDIGKFKDSVLNPATLTVNFHGSFAGGGSFSDNYSVSVDDDEFQTINFGTDFVGINSITWGFDTPFYQFDNVTLEVSAVPEPTTLAFLGVGLGVAGVRRVRRKRFENAVA</sequence>